<protein>
    <submittedName>
        <fullName evidence="1">Uncharacterized protein</fullName>
    </submittedName>
</protein>
<dbReference type="Proteomes" id="UP000239731">
    <property type="component" value="Unassembled WGS sequence"/>
</dbReference>
<organism evidence="1 2">
    <name type="scientific">Pseudomonas fluorescens</name>
    <dbReference type="NCBI Taxonomy" id="294"/>
    <lineage>
        <taxon>Bacteria</taxon>
        <taxon>Pseudomonadati</taxon>
        <taxon>Pseudomonadota</taxon>
        <taxon>Gammaproteobacteria</taxon>
        <taxon>Pseudomonadales</taxon>
        <taxon>Pseudomonadaceae</taxon>
        <taxon>Pseudomonas</taxon>
    </lineage>
</organism>
<sequence>MSGEGPGDIGTCNPAADYCTAQQFRPGPMAWFVDQLVEIFQGYEFSHLGNACVTYLSESYLAANKPARSRKSMSVPGKKSPKETHYYYANARALAIAATDKAAELTDTVIAVLFRDGDGTASAGRGQWREKRQSMIAGFQAEAFEFGVPMIPKPKSEAWLLCAVKANPYQHCNLLESESGNDRSMNPLKDQLGVALAAENSTQQINQRVISGEIDAQRIDMNSFNEFKNALQIAVHKAMRQERDLV</sequence>
<comment type="caution">
    <text evidence="1">The sequence shown here is derived from an EMBL/GenBank/DDBJ whole genome shotgun (WGS) entry which is preliminary data.</text>
</comment>
<evidence type="ECO:0000313" key="2">
    <source>
        <dbReference type="Proteomes" id="UP000239731"/>
    </source>
</evidence>
<evidence type="ECO:0000313" key="1">
    <source>
        <dbReference type="EMBL" id="PRW87378.1"/>
    </source>
</evidence>
<accession>A0A2T0HWC0</accession>
<dbReference type="EMBL" id="PVUH01000018">
    <property type="protein sequence ID" value="PRW87378.1"/>
    <property type="molecule type" value="Genomic_DNA"/>
</dbReference>
<name>A0A2T0HWC0_PSEFL</name>
<proteinExistence type="predicted"/>
<dbReference type="AlphaFoldDB" id="A0A2T0HWC0"/>
<gene>
    <name evidence="1" type="ORF">C7A10_23720</name>
</gene>
<reference evidence="1 2" key="1">
    <citation type="submission" date="2018-03" db="EMBL/GenBank/DDBJ databases">
        <title>Blue discolouration in mozzarella cheese caused by Pseudomonas fluorescens.</title>
        <authorList>
            <person name="Chiesa F."/>
            <person name="Dalmasso A."/>
            <person name="Lomonaco S."/>
        </authorList>
    </citation>
    <scope>NUCLEOTIDE SEQUENCE [LARGE SCALE GENOMIC DNA]</scope>
    <source>
        <strain evidence="1 2">11293</strain>
    </source>
</reference>